<evidence type="ECO:0000256" key="11">
    <source>
        <dbReference type="RuleBase" id="RU368056"/>
    </source>
</evidence>
<sequence>MANFLYNVLFKRSSTFTVTILVGCFIFERGLDVITDKIFEQVNQGKLWKHIKHQYET</sequence>
<dbReference type="PANTHER" id="PTHR12980">
    <property type="entry name" value="UBIQUINOL-CYTOCHROME C REDUCTASE COMPLEX, SUBUNIT X"/>
    <property type="match status" value="1"/>
</dbReference>
<reference evidence="12 13" key="1">
    <citation type="submission" date="2024-05" db="EMBL/GenBank/DDBJ databases">
        <title>The nuclear and mitochondrial genome assemblies of Tetragonisca angustula (Apidae: Meliponini), a tiny yet remarkable pollinator in the Neotropics.</title>
        <authorList>
            <person name="Ferrari R."/>
            <person name="Ricardo P.C."/>
            <person name="Dias F.C."/>
            <person name="Araujo N.S."/>
            <person name="Soares D.O."/>
            <person name="Zhou Q.-S."/>
            <person name="Zhu C.-D."/>
            <person name="Coutinho L."/>
            <person name="Airas M.C."/>
            <person name="Batista T.M."/>
        </authorList>
    </citation>
    <scope>NUCLEOTIDE SEQUENCE [LARGE SCALE GENOMIC DNA]</scope>
    <source>
        <strain evidence="12">ASF017062</strain>
        <tissue evidence="12">Abdomen</tissue>
    </source>
</reference>
<dbReference type="InterPro" id="IPR036656">
    <property type="entry name" value="QCR9_sf"/>
</dbReference>
<evidence type="ECO:0000256" key="5">
    <source>
        <dbReference type="ARBA" id="ARBA00022692"/>
    </source>
</evidence>
<keyword evidence="8" id="KW-1133">Transmembrane helix</keyword>
<keyword evidence="13" id="KW-1185">Reference proteome</keyword>
<keyword evidence="9 11" id="KW-0496">Mitochondrion</keyword>
<accession>A0AAW0Z9X7</accession>
<dbReference type="SUPFAM" id="SSF81514">
    <property type="entry name" value="Subunit X (non-heme 7 kDa protein) of cytochrome bc1 complex (Ubiquinol-cytochrome c reductase)"/>
    <property type="match status" value="1"/>
</dbReference>
<dbReference type="PANTHER" id="PTHR12980:SF0">
    <property type="entry name" value="CYTOCHROME B-C1 COMPLEX SUBUNIT 9"/>
    <property type="match status" value="1"/>
</dbReference>
<evidence type="ECO:0000256" key="2">
    <source>
        <dbReference type="ARBA" id="ARBA00007856"/>
    </source>
</evidence>
<keyword evidence="7 11" id="KW-0249">Electron transport</keyword>
<evidence type="ECO:0000256" key="1">
    <source>
        <dbReference type="ARBA" id="ARBA00004434"/>
    </source>
</evidence>
<comment type="subcellular location">
    <subcellularLocation>
        <location evidence="1 11">Mitochondrion inner membrane</location>
        <topology evidence="1 11">Single-pass membrane protein</topology>
    </subcellularLocation>
</comment>
<evidence type="ECO:0000256" key="9">
    <source>
        <dbReference type="ARBA" id="ARBA00023128"/>
    </source>
</evidence>
<keyword evidence="3 11" id="KW-0813">Transport</keyword>
<dbReference type="AlphaFoldDB" id="A0AAW0Z9X7"/>
<dbReference type="FunFam" id="1.20.5.260:FF:000001">
    <property type="entry name" value="Cytochrome b-c1 complex subunit 9"/>
    <property type="match status" value="1"/>
</dbReference>
<evidence type="ECO:0000256" key="10">
    <source>
        <dbReference type="ARBA" id="ARBA00023136"/>
    </source>
</evidence>
<evidence type="ECO:0000256" key="8">
    <source>
        <dbReference type="ARBA" id="ARBA00022989"/>
    </source>
</evidence>
<proteinExistence type="inferred from homology"/>
<dbReference type="Gene3D" id="1.20.5.260">
    <property type="entry name" value="Cytochrome b-c1 complex subunit 9"/>
    <property type="match status" value="1"/>
</dbReference>
<dbReference type="GO" id="GO:0006122">
    <property type="term" value="P:mitochondrial electron transport, ubiquinol to cytochrome c"/>
    <property type="evidence" value="ECO:0007669"/>
    <property type="project" value="UniProtKB-UniRule"/>
</dbReference>
<evidence type="ECO:0000256" key="6">
    <source>
        <dbReference type="ARBA" id="ARBA00022792"/>
    </source>
</evidence>
<keyword evidence="4 11" id="KW-0679">Respiratory chain</keyword>
<evidence type="ECO:0000313" key="13">
    <source>
        <dbReference type="Proteomes" id="UP001432146"/>
    </source>
</evidence>
<comment type="subunit">
    <text evidence="11">Component of the ubiquinol-cytochrome c oxidoreductase (cytochrome b-c1 complex, complex III, CIII), a multisubunit enzyme composed of 3 respiratory subunits cytochrome b, cytochrome c1 and Rieske protein, 2 core protein subunits, and additional low-molecular weight protein subunits.</text>
</comment>
<dbReference type="InterPro" id="IPR008027">
    <property type="entry name" value="QCR9"/>
</dbReference>
<comment type="similarity">
    <text evidence="2 11">Belongs to the UQCR10/QCR9 family.</text>
</comment>
<name>A0AAW0Z9X7_9HYME</name>
<keyword evidence="10" id="KW-0472">Membrane</keyword>
<gene>
    <name evidence="12" type="ORF">QLX08_011017</name>
</gene>
<dbReference type="Proteomes" id="UP001432146">
    <property type="component" value="Unassembled WGS sequence"/>
</dbReference>
<evidence type="ECO:0000256" key="4">
    <source>
        <dbReference type="ARBA" id="ARBA00022660"/>
    </source>
</evidence>
<dbReference type="GO" id="GO:0045275">
    <property type="term" value="C:respiratory chain complex III"/>
    <property type="evidence" value="ECO:0007669"/>
    <property type="project" value="UniProtKB-UniRule"/>
</dbReference>
<protein>
    <recommendedName>
        <fullName evidence="11">Complex III subunit 9</fullName>
    </recommendedName>
</protein>
<comment type="caution">
    <text evidence="12">The sequence shown here is derived from an EMBL/GenBank/DDBJ whole genome shotgun (WGS) entry which is preliminary data.</text>
</comment>
<evidence type="ECO:0000313" key="12">
    <source>
        <dbReference type="EMBL" id="KAK9294347.1"/>
    </source>
</evidence>
<evidence type="ECO:0000256" key="7">
    <source>
        <dbReference type="ARBA" id="ARBA00022982"/>
    </source>
</evidence>
<dbReference type="EMBL" id="JAWNGG020000327">
    <property type="protein sequence ID" value="KAK9294347.1"/>
    <property type="molecule type" value="Genomic_DNA"/>
</dbReference>
<evidence type="ECO:0000256" key="3">
    <source>
        <dbReference type="ARBA" id="ARBA00022448"/>
    </source>
</evidence>
<dbReference type="GO" id="GO:0005743">
    <property type="term" value="C:mitochondrial inner membrane"/>
    <property type="evidence" value="ECO:0007669"/>
    <property type="project" value="UniProtKB-SubCell"/>
</dbReference>
<keyword evidence="5" id="KW-0812">Transmembrane</keyword>
<organism evidence="12 13">
    <name type="scientific">Tetragonisca angustula</name>
    <dbReference type="NCBI Taxonomy" id="166442"/>
    <lineage>
        <taxon>Eukaryota</taxon>
        <taxon>Metazoa</taxon>
        <taxon>Ecdysozoa</taxon>
        <taxon>Arthropoda</taxon>
        <taxon>Hexapoda</taxon>
        <taxon>Insecta</taxon>
        <taxon>Pterygota</taxon>
        <taxon>Neoptera</taxon>
        <taxon>Endopterygota</taxon>
        <taxon>Hymenoptera</taxon>
        <taxon>Apocrita</taxon>
        <taxon>Aculeata</taxon>
        <taxon>Apoidea</taxon>
        <taxon>Anthophila</taxon>
        <taxon>Apidae</taxon>
        <taxon>Tetragonisca</taxon>
    </lineage>
</organism>
<dbReference type="Pfam" id="PF05365">
    <property type="entry name" value="UCR_UQCRX_QCR9"/>
    <property type="match status" value="1"/>
</dbReference>
<comment type="function">
    <text evidence="11">Component of the ubiquinol-cytochrome c oxidoreductase, a multisubunit transmembrane complex that is part of the mitochondrial electron transport chain which drives oxidative phosphorylation. The complex plays an important role in the uptake of multiple carbon sources present in different host niches.</text>
</comment>
<keyword evidence="6 11" id="KW-0999">Mitochondrion inner membrane</keyword>